<feature type="transmembrane region" description="Helical" evidence="1">
    <location>
        <begin position="29"/>
        <end position="49"/>
    </location>
</feature>
<gene>
    <name evidence="2" type="ORF">S12H4_17872</name>
</gene>
<keyword evidence="1" id="KW-0472">Membrane</keyword>
<organism evidence="2">
    <name type="scientific">marine sediment metagenome</name>
    <dbReference type="NCBI Taxonomy" id="412755"/>
    <lineage>
        <taxon>unclassified sequences</taxon>
        <taxon>metagenomes</taxon>
        <taxon>ecological metagenomes</taxon>
    </lineage>
</organism>
<feature type="transmembrane region" description="Helical" evidence="1">
    <location>
        <begin position="56"/>
        <end position="75"/>
    </location>
</feature>
<name>X1S2H6_9ZZZZ</name>
<keyword evidence="1" id="KW-1133">Transmembrane helix</keyword>
<evidence type="ECO:0000313" key="2">
    <source>
        <dbReference type="EMBL" id="GAI87257.1"/>
    </source>
</evidence>
<sequence length="143" mass="15628">MFFLGTIAPYAIKVKAEELKHIGVTSGNLYGVSTIGSFVGALLTGFILIPNLAISTIVNLIALLLFAVVVVGFIIEKKYYGLLVTPLLAVFLLPQPALSLAEDIEVVYQKESIYGKIAVVDRGERRFLLVNNATHTEYNLKTK</sequence>
<comment type="caution">
    <text evidence="2">The sequence shown here is derived from an EMBL/GenBank/DDBJ whole genome shotgun (WGS) entry which is preliminary data.</text>
</comment>
<evidence type="ECO:0000256" key="1">
    <source>
        <dbReference type="SAM" id="Phobius"/>
    </source>
</evidence>
<feature type="non-terminal residue" evidence="2">
    <location>
        <position position="143"/>
    </location>
</feature>
<reference evidence="2" key="1">
    <citation type="journal article" date="2014" name="Front. Microbiol.">
        <title>High frequency of phylogenetically diverse reductive dehalogenase-homologous genes in deep subseafloor sedimentary metagenomes.</title>
        <authorList>
            <person name="Kawai M."/>
            <person name="Futagami T."/>
            <person name="Toyoda A."/>
            <person name="Takaki Y."/>
            <person name="Nishi S."/>
            <person name="Hori S."/>
            <person name="Arai W."/>
            <person name="Tsubouchi T."/>
            <person name="Morono Y."/>
            <person name="Uchiyama I."/>
            <person name="Ito T."/>
            <person name="Fujiyama A."/>
            <person name="Inagaki F."/>
            <person name="Takami H."/>
        </authorList>
    </citation>
    <scope>NUCLEOTIDE SEQUENCE</scope>
    <source>
        <strain evidence="2">Expedition CK06-06</strain>
    </source>
</reference>
<proteinExistence type="predicted"/>
<accession>X1S2H6</accession>
<protein>
    <submittedName>
        <fullName evidence="2">Uncharacterized protein</fullName>
    </submittedName>
</protein>
<dbReference type="AlphaFoldDB" id="X1S2H6"/>
<dbReference type="EMBL" id="BARW01008775">
    <property type="protein sequence ID" value="GAI87257.1"/>
    <property type="molecule type" value="Genomic_DNA"/>
</dbReference>
<keyword evidence="1" id="KW-0812">Transmembrane</keyword>